<dbReference type="InterPro" id="IPR002893">
    <property type="entry name" value="Znf_MYND"/>
</dbReference>
<reference evidence="7" key="1">
    <citation type="journal article" date="2020" name="bioRxiv">
        <title>Comparative genomics of Chlamydomonas.</title>
        <authorList>
            <person name="Craig R.J."/>
            <person name="Hasan A.R."/>
            <person name="Ness R.W."/>
            <person name="Keightley P.D."/>
        </authorList>
    </citation>
    <scope>NUCLEOTIDE SEQUENCE</scope>
    <source>
        <strain evidence="7">SAG 7.73</strain>
    </source>
</reference>
<evidence type="ECO:0000256" key="4">
    <source>
        <dbReference type="PROSITE-ProRule" id="PRU00134"/>
    </source>
</evidence>
<dbReference type="PROSITE" id="PS01360">
    <property type="entry name" value="ZF_MYND_1"/>
    <property type="match status" value="1"/>
</dbReference>
<feature type="region of interest" description="Disordered" evidence="5">
    <location>
        <begin position="171"/>
        <end position="244"/>
    </location>
</feature>
<evidence type="ECO:0000256" key="5">
    <source>
        <dbReference type="SAM" id="MobiDB-lite"/>
    </source>
</evidence>
<protein>
    <recommendedName>
        <fullName evidence="6">MYND-type domain-containing protein</fullName>
    </recommendedName>
</protein>
<dbReference type="PROSITE" id="PS50865">
    <property type="entry name" value="ZF_MYND_2"/>
    <property type="match status" value="1"/>
</dbReference>
<keyword evidence="1" id="KW-0479">Metal-binding</keyword>
<evidence type="ECO:0000256" key="3">
    <source>
        <dbReference type="ARBA" id="ARBA00022833"/>
    </source>
</evidence>
<dbReference type="EMBL" id="JAEHOC010000001">
    <property type="protein sequence ID" value="KAG2445472.1"/>
    <property type="molecule type" value="Genomic_DNA"/>
</dbReference>
<feature type="domain" description="MYND-type" evidence="6">
    <location>
        <begin position="261"/>
        <end position="303"/>
    </location>
</feature>
<dbReference type="Gene3D" id="6.10.140.2220">
    <property type="match status" value="1"/>
</dbReference>
<dbReference type="Pfam" id="PF01753">
    <property type="entry name" value="zf-MYND"/>
    <property type="match status" value="1"/>
</dbReference>
<organism evidence="7 8">
    <name type="scientific">Chlamydomonas incerta</name>
    <dbReference type="NCBI Taxonomy" id="51695"/>
    <lineage>
        <taxon>Eukaryota</taxon>
        <taxon>Viridiplantae</taxon>
        <taxon>Chlorophyta</taxon>
        <taxon>core chlorophytes</taxon>
        <taxon>Chlorophyceae</taxon>
        <taxon>CS clade</taxon>
        <taxon>Chlamydomonadales</taxon>
        <taxon>Chlamydomonadaceae</taxon>
        <taxon>Chlamydomonas</taxon>
    </lineage>
</organism>
<keyword evidence="3" id="KW-0862">Zinc</keyword>
<dbReference type="GO" id="GO:0008270">
    <property type="term" value="F:zinc ion binding"/>
    <property type="evidence" value="ECO:0007669"/>
    <property type="project" value="UniProtKB-KW"/>
</dbReference>
<proteinExistence type="predicted"/>
<keyword evidence="2 4" id="KW-0863">Zinc-finger</keyword>
<feature type="compositionally biased region" description="Low complexity" evidence="5">
    <location>
        <begin position="188"/>
        <end position="203"/>
    </location>
</feature>
<evidence type="ECO:0000256" key="2">
    <source>
        <dbReference type="ARBA" id="ARBA00022771"/>
    </source>
</evidence>
<accession>A0A835WDM1</accession>
<feature type="compositionally biased region" description="Low complexity" evidence="5">
    <location>
        <begin position="211"/>
        <end position="244"/>
    </location>
</feature>
<dbReference type="SUPFAM" id="SSF144232">
    <property type="entry name" value="HIT/MYND zinc finger-like"/>
    <property type="match status" value="1"/>
</dbReference>
<evidence type="ECO:0000259" key="6">
    <source>
        <dbReference type="PROSITE" id="PS50865"/>
    </source>
</evidence>
<keyword evidence="8" id="KW-1185">Reference proteome</keyword>
<dbReference type="Proteomes" id="UP000650467">
    <property type="component" value="Unassembled WGS sequence"/>
</dbReference>
<comment type="caution">
    <text evidence="7">The sequence shown here is derived from an EMBL/GenBank/DDBJ whole genome shotgun (WGS) entry which is preliminary data.</text>
</comment>
<dbReference type="OrthoDB" id="550206at2759"/>
<gene>
    <name evidence="7" type="ORF">HXX76_000088</name>
</gene>
<evidence type="ECO:0000313" key="7">
    <source>
        <dbReference type="EMBL" id="KAG2445472.1"/>
    </source>
</evidence>
<evidence type="ECO:0000313" key="8">
    <source>
        <dbReference type="Proteomes" id="UP000650467"/>
    </source>
</evidence>
<name>A0A835WDM1_CHLIN</name>
<dbReference type="AlphaFoldDB" id="A0A835WDM1"/>
<evidence type="ECO:0000256" key="1">
    <source>
        <dbReference type="ARBA" id="ARBA00022723"/>
    </source>
</evidence>
<sequence>MPPARKPKVWYDKHRKCEDGSEHEGELELITWNGKSDDGQQLGWGAVMMEEAEDHKRSFETKYGGDQERFYEWWPQVCRLPTVRRGALQRGFRWTCCGCTGDMPWGCDHHGKGSKPCKCDFCVMGKPLPANISPITSQQRVGLTLSRGPDPRSHNPAQAAISEVMRSLFGMDNDSASGSGGQQKPKAKTAAKAAAAKAPAAAGNGAGKGKAGAASGSAAASSSSGSAAASSSKAPAVAGGKQGSAAGAGAAAAAPAVKRECAVCGKDQQADGKSLMKCGACKSVRYCGADCQAAHWPSHKPACKELLQLRKQAALSP</sequence>